<dbReference type="Proteomes" id="UP001060085">
    <property type="component" value="Linkage Group LG08"/>
</dbReference>
<protein>
    <submittedName>
        <fullName evidence="1">Uncharacterized protein</fullName>
    </submittedName>
</protein>
<gene>
    <name evidence="1" type="ORF">M9H77_35583</name>
</gene>
<name>A0ACB9ZPR2_CATRO</name>
<organism evidence="1 2">
    <name type="scientific">Catharanthus roseus</name>
    <name type="common">Madagascar periwinkle</name>
    <name type="synonym">Vinca rosea</name>
    <dbReference type="NCBI Taxonomy" id="4058"/>
    <lineage>
        <taxon>Eukaryota</taxon>
        <taxon>Viridiplantae</taxon>
        <taxon>Streptophyta</taxon>
        <taxon>Embryophyta</taxon>
        <taxon>Tracheophyta</taxon>
        <taxon>Spermatophyta</taxon>
        <taxon>Magnoliopsida</taxon>
        <taxon>eudicotyledons</taxon>
        <taxon>Gunneridae</taxon>
        <taxon>Pentapetalae</taxon>
        <taxon>asterids</taxon>
        <taxon>lamiids</taxon>
        <taxon>Gentianales</taxon>
        <taxon>Apocynaceae</taxon>
        <taxon>Rauvolfioideae</taxon>
        <taxon>Vinceae</taxon>
        <taxon>Catharanthinae</taxon>
        <taxon>Catharanthus</taxon>
    </lineage>
</organism>
<sequence length="194" mass="22531">MSARSDTPSSSSALTTQLSSSTALSTNPAAWKPPHSDTQKLLTLNINRLRATTYISGIMQEQFIDPYHHWSEVPPDVRDMWWGKFQKKCVWYPTLSLTKMRQMMEYLESLEYNAFCKWNKRNINERRGGRGAGKQTGGCISFIEHLLNRQVDLTEMFSKSRHLEELHKHQQNFTRPTEGRGESCSHRHPMPDYL</sequence>
<comment type="caution">
    <text evidence="1">The sequence shown here is derived from an EMBL/GenBank/DDBJ whole genome shotgun (WGS) entry which is preliminary data.</text>
</comment>
<evidence type="ECO:0000313" key="1">
    <source>
        <dbReference type="EMBL" id="KAI5649578.1"/>
    </source>
</evidence>
<accession>A0ACB9ZPR2</accession>
<proteinExistence type="predicted"/>
<evidence type="ECO:0000313" key="2">
    <source>
        <dbReference type="Proteomes" id="UP001060085"/>
    </source>
</evidence>
<dbReference type="EMBL" id="CM044708">
    <property type="protein sequence ID" value="KAI5649578.1"/>
    <property type="molecule type" value="Genomic_DNA"/>
</dbReference>
<keyword evidence="2" id="KW-1185">Reference proteome</keyword>
<reference evidence="2" key="1">
    <citation type="journal article" date="2023" name="Nat. Plants">
        <title>Single-cell RNA sequencing provides a high-resolution roadmap for understanding the multicellular compartmentation of specialized metabolism.</title>
        <authorList>
            <person name="Sun S."/>
            <person name="Shen X."/>
            <person name="Li Y."/>
            <person name="Li Y."/>
            <person name="Wang S."/>
            <person name="Li R."/>
            <person name="Zhang H."/>
            <person name="Shen G."/>
            <person name="Guo B."/>
            <person name="Wei J."/>
            <person name="Xu J."/>
            <person name="St-Pierre B."/>
            <person name="Chen S."/>
            <person name="Sun C."/>
        </authorList>
    </citation>
    <scope>NUCLEOTIDE SEQUENCE [LARGE SCALE GENOMIC DNA]</scope>
</reference>